<feature type="region of interest" description="Disordered" evidence="1">
    <location>
        <begin position="1"/>
        <end position="67"/>
    </location>
</feature>
<dbReference type="Proteomes" id="UP001153269">
    <property type="component" value="Unassembled WGS sequence"/>
</dbReference>
<feature type="compositionally biased region" description="Pro residues" evidence="1">
    <location>
        <begin position="34"/>
        <end position="59"/>
    </location>
</feature>
<organism evidence="2 3">
    <name type="scientific">Pleuronectes platessa</name>
    <name type="common">European plaice</name>
    <dbReference type="NCBI Taxonomy" id="8262"/>
    <lineage>
        <taxon>Eukaryota</taxon>
        <taxon>Metazoa</taxon>
        <taxon>Chordata</taxon>
        <taxon>Craniata</taxon>
        <taxon>Vertebrata</taxon>
        <taxon>Euteleostomi</taxon>
        <taxon>Actinopterygii</taxon>
        <taxon>Neopterygii</taxon>
        <taxon>Teleostei</taxon>
        <taxon>Neoteleostei</taxon>
        <taxon>Acanthomorphata</taxon>
        <taxon>Carangaria</taxon>
        <taxon>Pleuronectiformes</taxon>
        <taxon>Pleuronectoidei</taxon>
        <taxon>Pleuronectidae</taxon>
        <taxon>Pleuronectes</taxon>
    </lineage>
</organism>
<keyword evidence="3" id="KW-1185">Reference proteome</keyword>
<evidence type="ECO:0000256" key="1">
    <source>
        <dbReference type="SAM" id="MobiDB-lite"/>
    </source>
</evidence>
<evidence type="ECO:0000313" key="3">
    <source>
        <dbReference type="Proteomes" id="UP001153269"/>
    </source>
</evidence>
<sequence length="219" mass="24493">MITSDRACRLHRAPGGPQEPPGAPRSPQVAPRSPQEPPGGPQEPPGAPRSPQGPTPTPPSSSRHWMQHPQQFNEDVRIQFSVLLLSLSSRFVSVESLRCLGLGVDRSLIVTEEKDEDDESEQVDCTEEEEESTIRRKLLENLLMRRTSTRLQGFRSRVLFSVDEQRLRGSRPSQPPADWLFSVTTGPSLIGQAQPSLAQALEAEEITLIDVVKRRRSFW</sequence>
<comment type="caution">
    <text evidence="2">The sequence shown here is derived from an EMBL/GenBank/DDBJ whole genome shotgun (WGS) entry which is preliminary data.</text>
</comment>
<reference evidence="2" key="1">
    <citation type="submission" date="2020-03" db="EMBL/GenBank/DDBJ databases">
        <authorList>
            <person name="Weist P."/>
        </authorList>
    </citation>
    <scope>NUCLEOTIDE SEQUENCE</scope>
</reference>
<proteinExistence type="predicted"/>
<protein>
    <submittedName>
        <fullName evidence="2">Uncharacterized protein</fullName>
    </submittedName>
</protein>
<accession>A0A9N7V4D2</accession>
<evidence type="ECO:0000313" key="2">
    <source>
        <dbReference type="EMBL" id="CAB1441923.1"/>
    </source>
</evidence>
<gene>
    <name evidence="2" type="ORF">PLEPLA_LOCUS29643</name>
</gene>
<name>A0A9N7V4D2_PLEPL</name>
<dbReference type="EMBL" id="CADEAL010002741">
    <property type="protein sequence ID" value="CAB1441923.1"/>
    <property type="molecule type" value="Genomic_DNA"/>
</dbReference>
<dbReference type="AlphaFoldDB" id="A0A9N7V4D2"/>